<dbReference type="PROSITE" id="PS51195">
    <property type="entry name" value="Q_MOTIF"/>
    <property type="match status" value="1"/>
</dbReference>
<sequence>MSRYDRGRSFDPGSRSERKSFGGGGYGGGRGGGRGGGGGFNSSFRGGGGGGGGFGKKDKLNNQPGQFLRKPKWDLDALPKFKKDFYREHPNVQNRSMQEIDGYRQHSELTVHGRNVPKPVFAFEEAAFPNYVMDVIRREGFQRPTVIQAQGWPVALSGRDLVGIAQTGSGKTISFILPAIVHINNQPLLQRGDGPVVLCLCPTRELAQQVQQVAINYGRAAKVRSVCIYGGAPKGPQIRELENGVEICIATPGRLIDMLEARKTNLRRCTYLVLDEADRMLDMGFEPQIRTIIEQIRPDRQTLMWSATWPKEVQGLASDFLRDYVHITVGSLGLTANHKILQIVDVCDETEKDYKLIKLLEEIMGESENKSLIFTETKRRADELTRRMRRDGWPAMCIHGDKSQPERDWVLNEFRKGNAPILVATDVASRGLDISDIKFVINFDFPSCSEDYVHRIGRTARSDRTGTSYTFFTTGNAKQAKDLISILKEANQHVNPKLMQLAEQAKGMFGRNRSRYRDKNAQQSTGGSFNRNSYGDARGDSRSGGGNRSGGFSGGGRGHSGRGGHSNRSADSRGDKGGYGGRHQPQQNGSWSHMGGQQNSMMGGGYNSYGSTYSQHPPPPPPPGPPPSQPSAPQPLMQHGQQPQYTQQASVYQQTAYQPYQPQATNAVQGQIQQAAAWAYPQQT</sequence>
<dbReference type="Gene3D" id="3.40.50.300">
    <property type="entry name" value="P-loop containing nucleotide triphosphate hydrolases"/>
    <property type="match status" value="2"/>
</dbReference>
<feature type="region of interest" description="Disordered" evidence="8">
    <location>
        <begin position="1"/>
        <end position="68"/>
    </location>
</feature>
<evidence type="ECO:0000256" key="6">
    <source>
        <dbReference type="PROSITE-ProRule" id="PRU00552"/>
    </source>
</evidence>
<feature type="domain" description="Helicase C-terminal" evidence="10">
    <location>
        <begin position="355"/>
        <end position="502"/>
    </location>
</feature>
<feature type="compositionally biased region" description="Polar residues" evidence="8">
    <location>
        <begin position="639"/>
        <end position="651"/>
    </location>
</feature>
<keyword evidence="4 7" id="KW-0347">Helicase</keyword>
<evidence type="ECO:0000256" key="4">
    <source>
        <dbReference type="ARBA" id="ARBA00022806"/>
    </source>
</evidence>
<evidence type="ECO:0000313" key="13">
    <source>
        <dbReference type="Proteomes" id="UP001159405"/>
    </source>
</evidence>
<keyword evidence="13" id="KW-1185">Reference proteome</keyword>
<feature type="short sequence motif" description="Q motif" evidence="6">
    <location>
        <begin position="121"/>
        <end position="149"/>
    </location>
</feature>
<feature type="compositionally biased region" description="Pro residues" evidence="8">
    <location>
        <begin position="616"/>
        <end position="633"/>
    </location>
</feature>
<protein>
    <recommendedName>
        <fullName evidence="1">RNA helicase</fullName>
        <ecNumber evidence="1">3.6.4.13</ecNumber>
    </recommendedName>
</protein>
<keyword evidence="2 7" id="KW-0547">Nucleotide-binding</keyword>
<evidence type="ECO:0000259" key="9">
    <source>
        <dbReference type="PROSITE" id="PS51192"/>
    </source>
</evidence>
<evidence type="ECO:0000256" key="1">
    <source>
        <dbReference type="ARBA" id="ARBA00012552"/>
    </source>
</evidence>
<dbReference type="PROSITE" id="PS51194">
    <property type="entry name" value="HELICASE_CTER"/>
    <property type="match status" value="1"/>
</dbReference>
<dbReference type="PROSITE" id="PS00039">
    <property type="entry name" value="DEAD_ATP_HELICASE"/>
    <property type="match status" value="1"/>
</dbReference>
<feature type="compositionally biased region" description="Polar residues" evidence="8">
    <location>
        <begin position="521"/>
        <end position="533"/>
    </location>
</feature>
<dbReference type="SUPFAM" id="SSF52540">
    <property type="entry name" value="P-loop containing nucleoside triphosphate hydrolases"/>
    <property type="match status" value="1"/>
</dbReference>
<evidence type="ECO:0000256" key="2">
    <source>
        <dbReference type="ARBA" id="ARBA00022741"/>
    </source>
</evidence>
<dbReference type="EC" id="3.6.4.13" evidence="1"/>
<evidence type="ECO:0000259" key="11">
    <source>
        <dbReference type="PROSITE" id="PS51195"/>
    </source>
</evidence>
<evidence type="ECO:0000313" key="12">
    <source>
        <dbReference type="EMBL" id="CAH3044293.1"/>
    </source>
</evidence>
<organism evidence="12 13">
    <name type="scientific">Porites lobata</name>
    <dbReference type="NCBI Taxonomy" id="104759"/>
    <lineage>
        <taxon>Eukaryota</taxon>
        <taxon>Metazoa</taxon>
        <taxon>Cnidaria</taxon>
        <taxon>Anthozoa</taxon>
        <taxon>Hexacorallia</taxon>
        <taxon>Scleractinia</taxon>
        <taxon>Fungiina</taxon>
        <taxon>Poritidae</taxon>
        <taxon>Porites</taxon>
    </lineage>
</organism>
<feature type="region of interest" description="Disordered" evidence="8">
    <location>
        <begin position="510"/>
        <end position="651"/>
    </location>
</feature>
<dbReference type="PANTHER" id="PTHR47958">
    <property type="entry name" value="ATP-DEPENDENT RNA HELICASE DBP3"/>
    <property type="match status" value="1"/>
</dbReference>
<dbReference type="PROSITE" id="PS51192">
    <property type="entry name" value="HELICASE_ATP_BIND_1"/>
    <property type="match status" value="1"/>
</dbReference>
<dbReference type="InterPro" id="IPR001650">
    <property type="entry name" value="Helicase_C-like"/>
</dbReference>
<dbReference type="SMART" id="SM00490">
    <property type="entry name" value="HELICc"/>
    <property type="match status" value="1"/>
</dbReference>
<dbReference type="InterPro" id="IPR000629">
    <property type="entry name" value="RNA-helicase_DEAD-box_CS"/>
</dbReference>
<comment type="similarity">
    <text evidence="7">Belongs to the DEAD box helicase family.</text>
</comment>
<dbReference type="InterPro" id="IPR011545">
    <property type="entry name" value="DEAD/DEAH_box_helicase_dom"/>
</dbReference>
<feature type="domain" description="DEAD-box RNA helicase Q" evidence="11">
    <location>
        <begin position="121"/>
        <end position="149"/>
    </location>
</feature>
<keyword evidence="5 7" id="KW-0067">ATP-binding</keyword>
<reference evidence="12 13" key="1">
    <citation type="submission" date="2022-05" db="EMBL/GenBank/DDBJ databases">
        <authorList>
            <consortium name="Genoscope - CEA"/>
            <person name="William W."/>
        </authorList>
    </citation>
    <scope>NUCLEOTIDE SEQUENCE [LARGE SCALE GENOMIC DNA]</scope>
</reference>
<comment type="caution">
    <text evidence="12">The sequence shown here is derived from an EMBL/GenBank/DDBJ whole genome shotgun (WGS) entry which is preliminary data.</text>
</comment>
<proteinExistence type="inferred from homology"/>
<evidence type="ECO:0000256" key="3">
    <source>
        <dbReference type="ARBA" id="ARBA00022801"/>
    </source>
</evidence>
<feature type="compositionally biased region" description="Basic and acidic residues" evidence="8">
    <location>
        <begin position="1"/>
        <end position="20"/>
    </location>
</feature>
<dbReference type="Proteomes" id="UP001159405">
    <property type="component" value="Unassembled WGS sequence"/>
</dbReference>
<feature type="compositionally biased region" description="Gly residues" evidence="8">
    <location>
        <begin position="542"/>
        <end position="564"/>
    </location>
</feature>
<dbReference type="InterPro" id="IPR014014">
    <property type="entry name" value="RNA_helicase_DEAD_Q_motif"/>
</dbReference>
<evidence type="ECO:0000259" key="10">
    <source>
        <dbReference type="PROSITE" id="PS51194"/>
    </source>
</evidence>
<dbReference type="CDD" id="cd18787">
    <property type="entry name" value="SF2_C_DEAD"/>
    <property type="match status" value="1"/>
</dbReference>
<feature type="domain" description="Helicase ATP-binding" evidence="9">
    <location>
        <begin position="152"/>
        <end position="327"/>
    </location>
</feature>
<dbReference type="EMBL" id="CALNXK010000012">
    <property type="protein sequence ID" value="CAH3044293.1"/>
    <property type="molecule type" value="Genomic_DNA"/>
</dbReference>
<dbReference type="Pfam" id="PF00270">
    <property type="entry name" value="DEAD"/>
    <property type="match status" value="1"/>
</dbReference>
<feature type="compositionally biased region" description="Gly residues" evidence="8">
    <location>
        <begin position="21"/>
        <end position="54"/>
    </location>
</feature>
<evidence type="ECO:0000256" key="7">
    <source>
        <dbReference type="RuleBase" id="RU000492"/>
    </source>
</evidence>
<keyword evidence="3 7" id="KW-0378">Hydrolase</keyword>
<dbReference type="Pfam" id="PF00271">
    <property type="entry name" value="Helicase_C"/>
    <property type="match status" value="1"/>
</dbReference>
<dbReference type="InterPro" id="IPR027417">
    <property type="entry name" value="P-loop_NTPase"/>
</dbReference>
<accession>A0ABN8N6P3</accession>
<dbReference type="SMART" id="SM00487">
    <property type="entry name" value="DEXDc"/>
    <property type="match status" value="1"/>
</dbReference>
<evidence type="ECO:0000256" key="5">
    <source>
        <dbReference type="ARBA" id="ARBA00022840"/>
    </source>
</evidence>
<dbReference type="InterPro" id="IPR014001">
    <property type="entry name" value="Helicase_ATP-bd"/>
</dbReference>
<gene>
    <name evidence="12" type="ORF">PLOB_00004629</name>
</gene>
<evidence type="ECO:0000256" key="8">
    <source>
        <dbReference type="SAM" id="MobiDB-lite"/>
    </source>
</evidence>
<name>A0ABN8N6P3_9CNID</name>